<comment type="caution">
    <text evidence="1">The sequence shown here is derived from an EMBL/GenBank/DDBJ whole genome shotgun (WGS) entry which is preliminary data.</text>
</comment>
<proteinExistence type="predicted"/>
<evidence type="ECO:0000313" key="2">
    <source>
        <dbReference type="Proteomes" id="UP001194696"/>
    </source>
</evidence>
<feature type="non-terminal residue" evidence="1">
    <location>
        <position position="69"/>
    </location>
</feature>
<dbReference type="Gene3D" id="3.60.10.10">
    <property type="entry name" value="Endonuclease/exonuclease/phosphatase"/>
    <property type="match status" value="1"/>
</dbReference>
<dbReference type="Proteomes" id="UP001194696">
    <property type="component" value="Unassembled WGS sequence"/>
</dbReference>
<organism evidence="1 2">
    <name type="scientific">Linnemannia gamsii</name>
    <dbReference type="NCBI Taxonomy" id="64522"/>
    <lineage>
        <taxon>Eukaryota</taxon>
        <taxon>Fungi</taxon>
        <taxon>Fungi incertae sedis</taxon>
        <taxon>Mucoromycota</taxon>
        <taxon>Mortierellomycotina</taxon>
        <taxon>Mortierellomycetes</taxon>
        <taxon>Mortierellales</taxon>
        <taxon>Mortierellaceae</taxon>
        <taxon>Linnemannia</taxon>
    </lineage>
</organism>
<gene>
    <name evidence="1" type="ORF">BGZ96_008865</name>
</gene>
<dbReference type="EMBL" id="JAAAIM010000512">
    <property type="protein sequence ID" value="KAG0287186.1"/>
    <property type="molecule type" value="Genomic_DNA"/>
</dbReference>
<name>A0ABQ7JXJ2_9FUNG</name>
<reference evidence="1 2" key="1">
    <citation type="journal article" date="2020" name="Fungal Divers.">
        <title>Resolving the Mortierellaceae phylogeny through synthesis of multi-gene phylogenetics and phylogenomics.</title>
        <authorList>
            <person name="Vandepol N."/>
            <person name="Liber J."/>
            <person name="Desiro A."/>
            <person name="Na H."/>
            <person name="Kennedy M."/>
            <person name="Barry K."/>
            <person name="Grigoriev I.V."/>
            <person name="Miller A.N."/>
            <person name="O'Donnell K."/>
            <person name="Stajich J.E."/>
            <person name="Bonito G."/>
        </authorList>
    </citation>
    <scope>NUCLEOTIDE SEQUENCE [LARGE SCALE GENOMIC DNA]</scope>
    <source>
        <strain evidence="1 2">AD045</strain>
    </source>
</reference>
<dbReference type="InterPro" id="IPR036691">
    <property type="entry name" value="Endo/exonu/phosph_ase_sf"/>
</dbReference>
<evidence type="ECO:0000313" key="1">
    <source>
        <dbReference type="EMBL" id="KAG0287186.1"/>
    </source>
</evidence>
<accession>A0ABQ7JXJ2</accession>
<keyword evidence="2" id="KW-1185">Reference proteome</keyword>
<dbReference type="SUPFAM" id="SSF56219">
    <property type="entry name" value="DNase I-like"/>
    <property type="match status" value="1"/>
</dbReference>
<protein>
    <submittedName>
        <fullName evidence="1">Uncharacterized protein</fullName>
    </submittedName>
</protein>
<sequence length="69" mass="7505">MTAAVAVVLVPSLTSAQSKNATLSILSNNVYFLSTNLYPNWGQVTRAGLISNSEYIKSHDVVVLQECFE</sequence>